<dbReference type="AlphaFoldDB" id="A0A4V2M5L3"/>
<accession>A0A4V2M5L3</accession>
<evidence type="ECO:0000313" key="1">
    <source>
        <dbReference type="EMBL" id="TCC16165.1"/>
    </source>
</evidence>
<evidence type="ECO:0000313" key="2">
    <source>
        <dbReference type="EMBL" id="TCC40222.1"/>
    </source>
</evidence>
<keyword evidence="3" id="KW-1185">Reference proteome</keyword>
<reference evidence="3 4" key="1">
    <citation type="submission" date="2019-02" db="EMBL/GenBank/DDBJ databases">
        <title>Kribbella capetownensis sp. nov. and Kribbella speibonae sp. nov., isolated from soil.</title>
        <authorList>
            <person name="Curtis S.M."/>
            <person name="Norton I."/>
            <person name="Everest G.J."/>
            <person name="Meyers P.R."/>
        </authorList>
    </citation>
    <scope>NUCLEOTIDE SEQUENCE [LARGE SCALE GENOMIC DNA]</scope>
    <source>
        <strain evidence="1 3">SK5</strain>
        <strain evidence="2 4">YM55</strain>
    </source>
</reference>
<protein>
    <submittedName>
        <fullName evidence="2">Uncharacterized protein</fullName>
    </submittedName>
</protein>
<sequence>MCGVDVFVRYQSPVPDRRGRRIGIFGLVNMLGNRGYLSAEEERFRRTANDWYDATYTNPATVDPTVYADNPLAAAWFKASATHLTDPIPGYLTILATHNVPCERCESPTPGRVLYEDEHQVVVIPPEDLAFSSMLWLRPKQP</sequence>
<organism evidence="2 4">
    <name type="scientific">Kribbella speibonae</name>
    <dbReference type="NCBI Taxonomy" id="1572660"/>
    <lineage>
        <taxon>Bacteria</taxon>
        <taxon>Bacillati</taxon>
        <taxon>Actinomycetota</taxon>
        <taxon>Actinomycetes</taxon>
        <taxon>Propionibacteriales</taxon>
        <taxon>Kribbellaceae</taxon>
        <taxon>Kribbella</taxon>
    </lineage>
</organism>
<proteinExistence type="predicted"/>
<comment type="caution">
    <text evidence="2">The sequence shown here is derived from an EMBL/GenBank/DDBJ whole genome shotgun (WGS) entry which is preliminary data.</text>
</comment>
<evidence type="ECO:0000313" key="3">
    <source>
        <dbReference type="Proteomes" id="UP000292385"/>
    </source>
</evidence>
<evidence type="ECO:0000313" key="4">
    <source>
        <dbReference type="Proteomes" id="UP000294225"/>
    </source>
</evidence>
<dbReference type="Proteomes" id="UP000292385">
    <property type="component" value="Unassembled WGS sequence"/>
</dbReference>
<name>A0A4V2M5L3_9ACTN</name>
<dbReference type="EMBL" id="SJJY01000014">
    <property type="protein sequence ID" value="TCC16165.1"/>
    <property type="molecule type" value="Genomic_DNA"/>
</dbReference>
<gene>
    <name evidence="1" type="ORF">E0H58_40545</name>
    <name evidence="2" type="ORF">E0H92_00455</name>
</gene>
<dbReference type="Proteomes" id="UP000294225">
    <property type="component" value="Unassembled WGS sequence"/>
</dbReference>
<dbReference type="EMBL" id="SJKC01000001">
    <property type="protein sequence ID" value="TCC40222.1"/>
    <property type="molecule type" value="Genomic_DNA"/>
</dbReference>